<sequence>MPTVEKSGRELGLMEELKEERKENQRGPQPGSRCQCPPPLVPSGDVGTAEGYDAMFTQLQAGSERGRGKRTSITAQRRFVKLTWPSSSGGQTRRRDAASDLGDANYRLKESNITRSLTSRRHWRRGLRRNFRTVGSWCDVQVYFLQRRRYVKWRAHT</sequence>
<accession>A0ABD0M6D6</accession>
<proteinExistence type="predicted"/>
<name>A0ABD0M6D6_9CAEN</name>
<evidence type="ECO:0000256" key="1">
    <source>
        <dbReference type="SAM" id="MobiDB-lite"/>
    </source>
</evidence>
<feature type="non-terminal residue" evidence="2">
    <location>
        <position position="157"/>
    </location>
</feature>
<dbReference type="Proteomes" id="UP001519460">
    <property type="component" value="Unassembled WGS sequence"/>
</dbReference>
<reference evidence="2 3" key="1">
    <citation type="journal article" date="2023" name="Sci. Data">
        <title>Genome assembly of the Korean intertidal mud-creeper Batillaria attramentaria.</title>
        <authorList>
            <person name="Patra A.K."/>
            <person name="Ho P.T."/>
            <person name="Jun S."/>
            <person name="Lee S.J."/>
            <person name="Kim Y."/>
            <person name="Won Y.J."/>
        </authorList>
    </citation>
    <scope>NUCLEOTIDE SEQUENCE [LARGE SCALE GENOMIC DNA]</scope>
    <source>
        <strain evidence="2">Wonlab-2016</strain>
    </source>
</reference>
<gene>
    <name evidence="2" type="ORF">BaRGS_00001258</name>
</gene>
<organism evidence="2 3">
    <name type="scientific">Batillaria attramentaria</name>
    <dbReference type="NCBI Taxonomy" id="370345"/>
    <lineage>
        <taxon>Eukaryota</taxon>
        <taxon>Metazoa</taxon>
        <taxon>Spiralia</taxon>
        <taxon>Lophotrochozoa</taxon>
        <taxon>Mollusca</taxon>
        <taxon>Gastropoda</taxon>
        <taxon>Caenogastropoda</taxon>
        <taxon>Sorbeoconcha</taxon>
        <taxon>Cerithioidea</taxon>
        <taxon>Batillariidae</taxon>
        <taxon>Batillaria</taxon>
    </lineage>
</organism>
<evidence type="ECO:0000313" key="2">
    <source>
        <dbReference type="EMBL" id="KAK7507323.1"/>
    </source>
</evidence>
<evidence type="ECO:0000313" key="3">
    <source>
        <dbReference type="Proteomes" id="UP001519460"/>
    </source>
</evidence>
<feature type="region of interest" description="Disordered" evidence="1">
    <location>
        <begin position="18"/>
        <end position="49"/>
    </location>
</feature>
<comment type="caution">
    <text evidence="2">The sequence shown here is derived from an EMBL/GenBank/DDBJ whole genome shotgun (WGS) entry which is preliminary data.</text>
</comment>
<dbReference type="AlphaFoldDB" id="A0ABD0M6D6"/>
<keyword evidence="3" id="KW-1185">Reference proteome</keyword>
<protein>
    <submittedName>
        <fullName evidence="2">Uncharacterized protein</fullName>
    </submittedName>
</protein>
<dbReference type="EMBL" id="JACVVK020000004">
    <property type="protein sequence ID" value="KAK7507323.1"/>
    <property type="molecule type" value="Genomic_DNA"/>
</dbReference>